<evidence type="ECO:0000313" key="4">
    <source>
        <dbReference type="EMBL" id="WND03419.1"/>
    </source>
</evidence>
<dbReference type="InterPro" id="IPR000014">
    <property type="entry name" value="PAS"/>
</dbReference>
<reference evidence="4" key="1">
    <citation type="submission" date="2023-04" db="EMBL/GenBank/DDBJ databases">
        <title>Complete genome sequence of Temperatibacter marinus.</title>
        <authorList>
            <person name="Rong J.-C."/>
            <person name="Yi M.-L."/>
            <person name="Zhao Q."/>
        </authorList>
    </citation>
    <scope>NUCLEOTIDE SEQUENCE</scope>
    <source>
        <strain evidence="4">NBRC 110045</strain>
    </source>
</reference>
<evidence type="ECO:0000313" key="5">
    <source>
        <dbReference type="Proteomes" id="UP001268683"/>
    </source>
</evidence>
<dbReference type="Proteomes" id="UP001268683">
    <property type="component" value="Chromosome"/>
</dbReference>
<dbReference type="InterPro" id="IPR029016">
    <property type="entry name" value="GAF-like_dom_sf"/>
</dbReference>
<name>A0AA52EJI0_9PROT</name>
<dbReference type="Gene3D" id="3.30.450.20">
    <property type="entry name" value="PAS domain"/>
    <property type="match status" value="1"/>
</dbReference>
<dbReference type="SMART" id="SM00267">
    <property type="entry name" value="GGDEF"/>
    <property type="match status" value="1"/>
</dbReference>
<dbReference type="Gene3D" id="3.30.450.40">
    <property type="match status" value="1"/>
</dbReference>
<dbReference type="InterPro" id="IPR050469">
    <property type="entry name" value="Diguanylate_Cyclase"/>
</dbReference>
<dbReference type="CDD" id="cd00130">
    <property type="entry name" value="PAS"/>
    <property type="match status" value="1"/>
</dbReference>
<dbReference type="Pfam" id="PF01590">
    <property type="entry name" value="GAF"/>
    <property type="match status" value="1"/>
</dbReference>
<evidence type="ECO:0000259" key="3">
    <source>
        <dbReference type="PROSITE" id="PS50887"/>
    </source>
</evidence>
<proteinExistence type="predicted"/>
<dbReference type="PROSITE" id="PS50887">
    <property type="entry name" value="GGDEF"/>
    <property type="match status" value="1"/>
</dbReference>
<evidence type="ECO:0000256" key="2">
    <source>
        <dbReference type="ARBA" id="ARBA00034247"/>
    </source>
</evidence>
<dbReference type="InterPro" id="IPR043128">
    <property type="entry name" value="Rev_trsase/Diguanyl_cyclase"/>
</dbReference>
<dbReference type="SMART" id="SM00065">
    <property type="entry name" value="GAF"/>
    <property type="match status" value="1"/>
</dbReference>
<dbReference type="PANTHER" id="PTHR45138:SF9">
    <property type="entry name" value="DIGUANYLATE CYCLASE DGCM-RELATED"/>
    <property type="match status" value="1"/>
</dbReference>
<dbReference type="Pfam" id="PF00990">
    <property type="entry name" value="GGDEF"/>
    <property type="match status" value="1"/>
</dbReference>
<dbReference type="PANTHER" id="PTHR45138">
    <property type="entry name" value="REGULATORY COMPONENTS OF SENSORY TRANSDUCTION SYSTEM"/>
    <property type="match status" value="1"/>
</dbReference>
<dbReference type="NCBIfam" id="TIGR00254">
    <property type="entry name" value="GGDEF"/>
    <property type="match status" value="1"/>
</dbReference>
<dbReference type="AlphaFoldDB" id="A0AA52EJI0"/>
<comment type="catalytic activity">
    <reaction evidence="2">
        <text>2 GTP = 3',3'-c-di-GMP + 2 diphosphate</text>
        <dbReference type="Rhea" id="RHEA:24898"/>
        <dbReference type="ChEBI" id="CHEBI:33019"/>
        <dbReference type="ChEBI" id="CHEBI:37565"/>
        <dbReference type="ChEBI" id="CHEBI:58805"/>
        <dbReference type="EC" id="2.7.7.65"/>
    </reaction>
</comment>
<dbReference type="EC" id="2.7.7.65" evidence="1"/>
<keyword evidence="4" id="KW-0548">Nucleotidyltransferase</keyword>
<organism evidence="4 5">
    <name type="scientific">Temperatibacter marinus</name>
    <dbReference type="NCBI Taxonomy" id="1456591"/>
    <lineage>
        <taxon>Bacteria</taxon>
        <taxon>Pseudomonadati</taxon>
        <taxon>Pseudomonadota</taxon>
        <taxon>Alphaproteobacteria</taxon>
        <taxon>Kordiimonadales</taxon>
        <taxon>Temperatibacteraceae</taxon>
        <taxon>Temperatibacter</taxon>
    </lineage>
</organism>
<sequence length="558" mass="62497">MLNWLKKESQFINVSKLDMPALLLDNRLAIVERSQSAEALSDIYAKEGEEIRALAVRAYDEETLIESRVRFDRFLVTYWLVALPVADDKVLIAGRDFSMQDKVTEALMYSRNMFKDMISCSADFGWEVDLHGCFTYVGPGAVFGQSPEDLHGKHASGFFWPDGEGPTIDPFHCREKYESKPHRVSTPEGDKWITFYVQPVFNDELELEAVRGICRDMSSLVEQEKVARQNALRLSLQGRITRILQDTNRGATHLLSTAVNALAEVLRADQCWILYSASRGLKLMAKSEDQDAQENQTDPHLLNLQDVTIALAQDINQDQAFEMTVQEDRYLAVRLKSGDQLKGVILLYRDATIFPWSMQEKALLTGIADNMVVAITQSELIERLNHLSSSDELTGLMNRRALDETVGERLKNMRATGQVGTILYVDLDHFKEINDTLGHSAGDLALKKVSELLTEQVREQDCVARIGGDEFVVWLDTATTDVGKGKAQTLLEAMPAIRKEIGADALRLSMSIGIVESNPTVEHSLEHMTKLADQLMYAAKKKGKSTYVTGVLTDDAIS</sequence>
<evidence type="ECO:0000256" key="1">
    <source>
        <dbReference type="ARBA" id="ARBA00012528"/>
    </source>
</evidence>
<dbReference type="InterPro" id="IPR029787">
    <property type="entry name" value="Nucleotide_cyclase"/>
</dbReference>
<dbReference type="EMBL" id="CP123872">
    <property type="protein sequence ID" value="WND03419.1"/>
    <property type="molecule type" value="Genomic_DNA"/>
</dbReference>
<accession>A0AA52EJI0</accession>
<keyword evidence="4" id="KW-0808">Transferase</keyword>
<dbReference type="RefSeq" id="WP_310799272.1">
    <property type="nucleotide sequence ID" value="NZ_CP123872.1"/>
</dbReference>
<feature type="domain" description="GGDEF" evidence="3">
    <location>
        <begin position="418"/>
        <end position="552"/>
    </location>
</feature>
<dbReference type="SUPFAM" id="SSF55785">
    <property type="entry name" value="PYP-like sensor domain (PAS domain)"/>
    <property type="match status" value="1"/>
</dbReference>
<dbReference type="FunFam" id="3.30.70.270:FF:000001">
    <property type="entry name" value="Diguanylate cyclase domain protein"/>
    <property type="match status" value="1"/>
</dbReference>
<dbReference type="CDD" id="cd01949">
    <property type="entry name" value="GGDEF"/>
    <property type="match status" value="1"/>
</dbReference>
<dbReference type="GO" id="GO:0052621">
    <property type="term" value="F:diguanylate cyclase activity"/>
    <property type="evidence" value="ECO:0007669"/>
    <property type="project" value="UniProtKB-EC"/>
</dbReference>
<dbReference type="InterPro" id="IPR003018">
    <property type="entry name" value="GAF"/>
</dbReference>
<dbReference type="SUPFAM" id="SSF55073">
    <property type="entry name" value="Nucleotide cyclase"/>
    <property type="match status" value="1"/>
</dbReference>
<gene>
    <name evidence="4" type="ORF">QGN29_03420</name>
</gene>
<dbReference type="SUPFAM" id="SSF55781">
    <property type="entry name" value="GAF domain-like"/>
    <property type="match status" value="1"/>
</dbReference>
<dbReference type="InterPro" id="IPR000160">
    <property type="entry name" value="GGDEF_dom"/>
</dbReference>
<dbReference type="Gene3D" id="3.30.70.270">
    <property type="match status" value="1"/>
</dbReference>
<dbReference type="NCBIfam" id="TIGR00229">
    <property type="entry name" value="sensory_box"/>
    <property type="match status" value="1"/>
</dbReference>
<protein>
    <recommendedName>
        <fullName evidence="1">diguanylate cyclase</fullName>
        <ecNumber evidence="1">2.7.7.65</ecNumber>
    </recommendedName>
</protein>
<keyword evidence="5" id="KW-1185">Reference proteome</keyword>
<dbReference type="KEGG" id="tmk:QGN29_03420"/>
<dbReference type="InterPro" id="IPR035965">
    <property type="entry name" value="PAS-like_dom_sf"/>
</dbReference>